<name>A0A0N0BE78_9HYME</name>
<reference evidence="1 2" key="1">
    <citation type="submission" date="2015-07" db="EMBL/GenBank/DDBJ databases">
        <title>The genome of Melipona quadrifasciata.</title>
        <authorList>
            <person name="Pan H."/>
            <person name="Kapheim K."/>
        </authorList>
    </citation>
    <scope>NUCLEOTIDE SEQUENCE [LARGE SCALE GENOMIC DNA]</scope>
    <source>
        <strain evidence="1">0111107301</strain>
        <tissue evidence="1">Whole body</tissue>
    </source>
</reference>
<evidence type="ECO:0000313" key="2">
    <source>
        <dbReference type="Proteomes" id="UP000053105"/>
    </source>
</evidence>
<accession>A0A0N0BE78</accession>
<protein>
    <submittedName>
        <fullName evidence="1">Uncharacterized protein</fullName>
    </submittedName>
</protein>
<sequence length="58" mass="6387">MKIPNIMAEPCLQILLSLVKRHDLSRGRECKVAVNKNGLVSRSEFPAGIRKNPGNSAK</sequence>
<dbReference type="AlphaFoldDB" id="A0A0N0BE78"/>
<dbReference type="Proteomes" id="UP000053105">
    <property type="component" value="Unassembled WGS sequence"/>
</dbReference>
<dbReference type="EMBL" id="KQ435836">
    <property type="protein sequence ID" value="KOX71488.1"/>
    <property type="molecule type" value="Genomic_DNA"/>
</dbReference>
<organism evidence="1 2">
    <name type="scientific">Melipona quadrifasciata</name>
    <dbReference type="NCBI Taxonomy" id="166423"/>
    <lineage>
        <taxon>Eukaryota</taxon>
        <taxon>Metazoa</taxon>
        <taxon>Ecdysozoa</taxon>
        <taxon>Arthropoda</taxon>
        <taxon>Hexapoda</taxon>
        <taxon>Insecta</taxon>
        <taxon>Pterygota</taxon>
        <taxon>Neoptera</taxon>
        <taxon>Endopterygota</taxon>
        <taxon>Hymenoptera</taxon>
        <taxon>Apocrita</taxon>
        <taxon>Aculeata</taxon>
        <taxon>Apoidea</taxon>
        <taxon>Anthophila</taxon>
        <taxon>Apidae</taxon>
        <taxon>Melipona</taxon>
    </lineage>
</organism>
<keyword evidence="2" id="KW-1185">Reference proteome</keyword>
<proteinExistence type="predicted"/>
<gene>
    <name evidence="1" type="ORF">WN51_03795</name>
</gene>
<evidence type="ECO:0000313" key="1">
    <source>
        <dbReference type="EMBL" id="KOX71488.1"/>
    </source>
</evidence>